<dbReference type="GO" id="GO:0097367">
    <property type="term" value="F:carbohydrate derivative binding"/>
    <property type="evidence" value="ECO:0007669"/>
    <property type="project" value="InterPro"/>
</dbReference>
<dbReference type="GO" id="GO:0003677">
    <property type="term" value="F:DNA binding"/>
    <property type="evidence" value="ECO:0007669"/>
    <property type="project" value="UniProtKB-KW"/>
</dbReference>
<dbReference type="InterPro" id="IPR001347">
    <property type="entry name" value="SIS_dom"/>
</dbReference>
<keyword evidence="1" id="KW-0805">Transcription regulation</keyword>
<keyword evidence="3" id="KW-0804">Transcription</keyword>
<sequence>MDDQHDLILSIQKQFPKLSKGQKRIAQFIIDHYDKAAFMTASKLGSQTNVSESTVVRFANSLGFEGYPQLQRSLQDIIKTKLTTVQRVEMGKDYSSDMEVVEKIMKSDMENVRQTIEGINYNNIENVIDEMMKAERIYIIGLRSSKSLADFLGFYLSLILGNVSMVGFGISDIYEQMLRISEKDLLISLSFPRYSSRTIEVTRYAKEQGAKVVAITDSAISPIAGLADHYLTAKSSMASFVDSLVAPLSLLNAIIVAIGMREKRDITEYFNKLETIWEKYNIYDGRDK</sequence>
<dbReference type="AlphaFoldDB" id="A0AA46AIA2"/>
<dbReference type="Pfam" id="PF01418">
    <property type="entry name" value="HTH_6"/>
    <property type="match status" value="1"/>
</dbReference>
<dbReference type="CDD" id="cd05013">
    <property type="entry name" value="SIS_RpiR"/>
    <property type="match status" value="1"/>
</dbReference>
<evidence type="ECO:0000256" key="3">
    <source>
        <dbReference type="ARBA" id="ARBA00023163"/>
    </source>
</evidence>
<dbReference type="InterPro" id="IPR047640">
    <property type="entry name" value="RpiR-like"/>
</dbReference>
<dbReference type="InterPro" id="IPR046348">
    <property type="entry name" value="SIS_dom_sf"/>
</dbReference>
<keyword evidence="4" id="KW-0472">Membrane</keyword>
<dbReference type="InterPro" id="IPR000281">
    <property type="entry name" value="HTH_RpiR"/>
</dbReference>
<keyword evidence="8" id="KW-1185">Reference proteome</keyword>
<dbReference type="PROSITE" id="PS51464">
    <property type="entry name" value="SIS"/>
    <property type="match status" value="1"/>
</dbReference>
<protein>
    <submittedName>
        <fullName evidence="7">Transcriptional regulator, RpiR family</fullName>
    </submittedName>
</protein>
<evidence type="ECO:0000256" key="2">
    <source>
        <dbReference type="ARBA" id="ARBA00023125"/>
    </source>
</evidence>
<dbReference type="PROSITE" id="PS51071">
    <property type="entry name" value="HTH_RPIR"/>
    <property type="match status" value="1"/>
</dbReference>
<feature type="transmembrane region" description="Helical" evidence="4">
    <location>
        <begin position="152"/>
        <end position="170"/>
    </location>
</feature>
<dbReference type="Pfam" id="PF01380">
    <property type="entry name" value="SIS"/>
    <property type="match status" value="1"/>
</dbReference>
<evidence type="ECO:0000259" key="5">
    <source>
        <dbReference type="PROSITE" id="PS51071"/>
    </source>
</evidence>
<dbReference type="PANTHER" id="PTHR30514:SF18">
    <property type="entry name" value="RPIR-FAMILY TRANSCRIPTIONAL REGULATOR"/>
    <property type="match status" value="1"/>
</dbReference>
<keyword evidence="4" id="KW-1133">Transmembrane helix</keyword>
<evidence type="ECO:0000313" key="7">
    <source>
        <dbReference type="EMBL" id="SMP47932.1"/>
    </source>
</evidence>
<feature type="domain" description="SIS" evidence="6">
    <location>
        <begin position="127"/>
        <end position="265"/>
    </location>
</feature>
<feature type="transmembrane region" description="Helical" evidence="4">
    <location>
        <begin position="240"/>
        <end position="260"/>
    </location>
</feature>
<dbReference type="Proteomes" id="UP001158066">
    <property type="component" value="Unassembled WGS sequence"/>
</dbReference>
<dbReference type="SUPFAM" id="SSF46689">
    <property type="entry name" value="Homeodomain-like"/>
    <property type="match status" value="1"/>
</dbReference>
<evidence type="ECO:0000256" key="1">
    <source>
        <dbReference type="ARBA" id="ARBA00023015"/>
    </source>
</evidence>
<evidence type="ECO:0000259" key="6">
    <source>
        <dbReference type="PROSITE" id="PS51464"/>
    </source>
</evidence>
<name>A0AA46AIA2_9CLOT</name>
<dbReference type="PANTHER" id="PTHR30514">
    <property type="entry name" value="GLUCOKINASE"/>
    <property type="match status" value="1"/>
</dbReference>
<evidence type="ECO:0000313" key="8">
    <source>
        <dbReference type="Proteomes" id="UP001158066"/>
    </source>
</evidence>
<dbReference type="SUPFAM" id="SSF53697">
    <property type="entry name" value="SIS domain"/>
    <property type="match status" value="1"/>
</dbReference>
<organism evidence="7 8">
    <name type="scientific">Anoxynatronum buryatiense</name>
    <dbReference type="NCBI Taxonomy" id="489973"/>
    <lineage>
        <taxon>Bacteria</taxon>
        <taxon>Bacillati</taxon>
        <taxon>Bacillota</taxon>
        <taxon>Clostridia</taxon>
        <taxon>Eubacteriales</taxon>
        <taxon>Clostridiaceae</taxon>
        <taxon>Anoxynatronum</taxon>
    </lineage>
</organism>
<dbReference type="Gene3D" id="1.10.10.10">
    <property type="entry name" value="Winged helix-like DNA-binding domain superfamily/Winged helix DNA-binding domain"/>
    <property type="match status" value="1"/>
</dbReference>
<dbReference type="InterPro" id="IPR035472">
    <property type="entry name" value="RpiR-like_SIS"/>
</dbReference>
<dbReference type="RefSeq" id="WP_283408459.1">
    <property type="nucleotide sequence ID" value="NZ_FXUF01000003.1"/>
</dbReference>
<dbReference type="EMBL" id="FXUF01000003">
    <property type="protein sequence ID" value="SMP47932.1"/>
    <property type="molecule type" value="Genomic_DNA"/>
</dbReference>
<feature type="domain" description="HTH rpiR-type" evidence="5">
    <location>
        <begin position="5"/>
        <end position="81"/>
    </location>
</feature>
<dbReference type="InterPro" id="IPR009057">
    <property type="entry name" value="Homeodomain-like_sf"/>
</dbReference>
<dbReference type="GO" id="GO:1901135">
    <property type="term" value="P:carbohydrate derivative metabolic process"/>
    <property type="evidence" value="ECO:0007669"/>
    <property type="project" value="InterPro"/>
</dbReference>
<dbReference type="InterPro" id="IPR036388">
    <property type="entry name" value="WH-like_DNA-bd_sf"/>
</dbReference>
<keyword evidence="4" id="KW-0812">Transmembrane</keyword>
<reference evidence="7" key="1">
    <citation type="submission" date="2017-05" db="EMBL/GenBank/DDBJ databases">
        <authorList>
            <person name="Varghese N."/>
            <person name="Submissions S."/>
        </authorList>
    </citation>
    <scope>NUCLEOTIDE SEQUENCE</scope>
    <source>
        <strain evidence="7">Su22</strain>
    </source>
</reference>
<evidence type="ECO:0000256" key="4">
    <source>
        <dbReference type="SAM" id="Phobius"/>
    </source>
</evidence>
<comment type="caution">
    <text evidence="7">The sequence shown here is derived from an EMBL/GenBank/DDBJ whole genome shotgun (WGS) entry which is preliminary data.</text>
</comment>
<gene>
    <name evidence="7" type="ORF">SAMN06296020_103189</name>
</gene>
<accession>A0AA46AIA2</accession>
<dbReference type="GO" id="GO:0003700">
    <property type="term" value="F:DNA-binding transcription factor activity"/>
    <property type="evidence" value="ECO:0007669"/>
    <property type="project" value="InterPro"/>
</dbReference>
<keyword evidence="2" id="KW-0238">DNA-binding</keyword>
<dbReference type="Gene3D" id="3.40.50.10490">
    <property type="entry name" value="Glucose-6-phosphate isomerase like protein, domain 1"/>
    <property type="match status" value="1"/>
</dbReference>
<proteinExistence type="predicted"/>